<dbReference type="Proteomes" id="UP000465112">
    <property type="component" value="Chromosome 21"/>
</dbReference>
<dbReference type="Pfam" id="PF26146">
    <property type="entry name" value="PI-PLC_X"/>
    <property type="match status" value="1"/>
</dbReference>
<dbReference type="EMBL" id="VHII01000021">
    <property type="protein sequence ID" value="KAF1374218.1"/>
    <property type="molecule type" value="Genomic_DNA"/>
</dbReference>
<keyword evidence="3" id="KW-1185">Reference proteome</keyword>
<dbReference type="PANTHER" id="PTHR13593">
    <property type="match status" value="1"/>
</dbReference>
<comment type="caution">
    <text evidence="2">The sequence shown here is derived from an EMBL/GenBank/DDBJ whole genome shotgun (WGS) entry which is preliminary data.</text>
</comment>
<accession>A0A6A5E6F7</accession>
<proteinExistence type="predicted"/>
<evidence type="ECO:0000259" key="1">
    <source>
        <dbReference type="SMART" id="SM00148"/>
    </source>
</evidence>
<dbReference type="OrthoDB" id="1046782at2759"/>
<reference evidence="2 3" key="1">
    <citation type="submission" date="2019-06" db="EMBL/GenBank/DDBJ databases">
        <title>A chromosome-scale genome assembly of the European perch, Perca fluviatilis.</title>
        <authorList>
            <person name="Roques C."/>
            <person name="Zahm M."/>
            <person name="Cabau C."/>
            <person name="Klopp C."/>
            <person name="Bouchez O."/>
            <person name="Donnadieu C."/>
            <person name="Kuhl H."/>
            <person name="Gislard M."/>
            <person name="Guendouz S."/>
            <person name="Journot L."/>
            <person name="Haffray P."/>
            <person name="Bestin A."/>
            <person name="Morvezen R."/>
            <person name="Feron R."/>
            <person name="Wen M."/>
            <person name="Jouanno E."/>
            <person name="Herpin A."/>
            <person name="Schartl M."/>
            <person name="Postlethwait J."/>
            <person name="Schaerlinger B."/>
            <person name="Chardard D."/>
            <person name="Lecocq T."/>
            <person name="Poncet C."/>
            <person name="Jaffrelo L."/>
            <person name="Lampietro C."/>
            <person name="Guiguen Y."/>
        </authorList>
    </citation>
    <scope>NUCLEOTIDE SEQUENCE [LARGE SCALE GENOMIC DNA]</scope>
    <source>
        <tissue evidence="2">Blood</tissue>
    </source>
</reference>
<feature type="domain" description="Phosphatidylinositol-specific phospholipase C X" evidence="1">
    <location>
        <begin position="25"/>
        <end position="201"/>
    </location>
</feature>
<organism evidence="2 3">
    <name type="scientific">Perca fluviatilis</name>
    <name type="common">European perch</name>
    <dbReference type="NCBI Taxonomy" id="8168"/>
    <lineage>
        <taxon>Eukaryota</taxon>
        <taxon>Metazoa</taxon>
        <taxon>Chordata</taxon>
        <taxon>Craniata</taxon>
        <taxon>Vertebrata</taxon>
        <taxon>Euteleostomi</taxon>
        <taxon>Actinopterygii</taxon>
        <taxon>Neopterygii</taxon>
        <taxon>Teleostei</taxon>
        <taxon>Neoteleostei</taxon>
        <taxon>Acanthomorphata</taxon>
        <taxon>Eupercaria</taxon>
        <taxon>Perciformes</taxon>
        <taxon>Percoidei</taxon>
        <taxon>Percidae</taxon>
        <taxon>Percinae</taxon>
        <taxon>Perca</taxon>
    </lineage>
</organism>
<name>A0A6A5E6F7_PERFL</name>
<dbReference type="GO" id="GO:0008081">
    <property type="term" value="F:phosphoric diester hydrolase activity"/>
    <property type="evidence" value="ECO:0007669"/>
    <property type="project" value="InterPro"/>
</dbReference>
<dbReference type="SMART" id="SM00148">
    <property type="entry name" value="PLCXc"/>
    <property type="match status" value="1"/>
</dbReference>
<dbReference type="PROSITE" id="PS50007">
    <property type="entry name" value="PIPLC_X_DOMAIN"/>
    <property type="match status" value="1"/>
</dbReference>
<gene>
    <name evidence="2" type="ORF">PFLUV_G00247340</name>
</gene>
<protein>
    <recommendedName>
        <fullName evidence="1">Phosphatidylinositol-specific phospholipase C X domain-containing protein</fullName>
    </recommendedName>
</protein>
<dbReference type="InterPro" id="IPR017946">
    <property type="entry name" value="PLC-like_Pdiesterase_TIM-brl"/>
</dbReference>
<sequence length="325" mass="37429">MAMSTGEGKTEVTSYSDWMSQLAPELHDTPLYKLAIPGSHDSMSYDLDINSAIIEPDRLKSFSPILYIREIVRTAATTQDVTITQQLDAGVRYFDLRIARKTNDPEPNKFYFYHGLCTRTDVETVLRDINDWAEKHPKEILILALSHFKDFDNNIEELHQKLIESIKTVFGAKLCNKVSTQDPFPTLKSCWEKGKNVIVSYDYSANQEPELWPRITYYYGNSMDPATVESKLESDLHMRGPNAQDFFACGLNLTLPEDFWVFRYIFFDNPTNVLQRSLPRMLQWLKQQYSQTPYMNIVASDFVTRDDFVSTVVQLNGPTPKCVEA</sequence>
<dbReference type="GO" id="GO:0006629">
    <property type="term" value="P:lipid metabolic process"/>
    <property type="evidence" value="ECO:0007669"/>
    <property type="project" value="InterPro"/>
</dbReference>
<evidence type="ECO:0000313" key="2">
    <source>
        <dbReference type="EMBL" id="KAF1374218.1"/>
    </source>
</evidence>
<dbReference type="PANTHER" id="PTHR13593:SF24">
    <property type="entry name" value="PI-PLC X DOMAIN-CONTAINING PROTEIN 1"/>
    <property type="match status" value="1"/>
</dbReference>
<dbReference type="Gene3D" id="3.20.20.190">
    <property type="entry name" value="Phosphatidylinositol (PI) phosphodiesterase"/>
    <property type="match status" value="1"/>
</dbReference>
<dbReference type="AlphaFoldDB" id="A0A6A5E6F7"/>
<evidence type="ECO:0000313" key="3">
    <source>
        <dbReference type="Proteomes" id="UP000465112"/>
    </source>
</evidence>
<dbReference type="SUPFAM" id="SSF51695">
    <property type="entry name" value="PLC-like phosphodiesterases"/>
    <property type="match status" value="1"/>
</dbReference>
<dbReference type="InterPro" id="IPR000909">
    <property type="entry name" value="PLipase_C_PInositol-sp_X_dom"/>
</dbReference>
<dbReference type="InterPro" id="IPR051057">
    <property type="entry name" value="PI-PLC_domain"/>
</dbReference>